<feature type="compositionally biased region" description="Basic and acidic residues" evidence="1">
    <location>
        <begin position="158"/>
        <end position="176"/>
    </location>
</feature>
<dbReference type="Pfam" id="PF23373">
    <property type="entry name" value="DUF7093"/>
    <property type="match status" value="1"/>
</dbReference>
<dbReference type="InterPro" id="IPR055519">
    <property type="entry name" value="DUF7093"/>
</dbReference>
<dbReference type="KEGG" id="hara:AArcS_3011"/>
<dbReference type="Proteomes" id="UP000663586">
    <property type="component" value="Chromosome"/>
</dbReference>
<dbReference type="EMBL" id="CP064786">
    <property type="protein sequence ID" value="QSG04198.1"/>
    <property type="molecule type" value="Genomic_DNA"/>
</dbReference>
<evidence type="ECO:0000256" key="1">
    <source>
        <dbReference type="SAM" id="MobiDB-lite"/>
    </source>
</evidence>
<organism evidence="2 3">
    <name type="scientific">Natranaeroarchaeum sulfidigenes</name>
    <dbReference type="NCBI Taxonomy" id="2784880"/>
    <lineage>
        <taxon>Archaea</taxon>
        <taxon>Methanobacteriati</taxon>
        <taxon>Methanobacteriota</taxon>
        <taxon>Stenosarchaea group</taxon>
        <taxon>Halobacteria</taxon>
        <taxon>Halobacteriales</taxon>
        <taxon>Natronoarchaeaceae</taxon>
        <taxon>Natranaeroarchaeum</taxon>
    </lineage>
</organism>
<dbReference type="AlphaFoldDB" id="A0A897MW35"/>
<evidence type="ECO:0000313" key="3">
    <source>
        <dbReference type="Proteomes" id="UP000663586"/>
    </source>
</evidence>
<feature type="compositionally biased region" description="Acidic residues" evidence="1">
    <location>
        <begin position="130"/>
        <end position="157"/>
    </location>
</feature>
<feature type="compositionally biased region" description="Polar residues" evidence="1">
    <location>
        <begin position="231"/>
        <end position="250"/>
    </location>
</feature>
<accession>A0A897MW35</accession>
<feature type="compositionally biased region" description="Acidic residues" evidence="1">
    <location>
        <begin position="81"/>
        <end position="90"/>
    </location>
</feature>
<dbReference type="RefSeq" id="WP_238478223.1">
    <property type="nucleotide sequence ID" value="NZ_CP064786.1"/>
</dbReference>
<feature type="compositionally biased region" description="Acidic residues" evidence="1">
    <location>
        <begin position="108"/>
        <end position="117"/>
    </location>
</feature>
<feature type="region of interest" description="Disordered" evidence="1">
    <location>
        <begin position="52"/>
        <end position="255"/>
    </location>
</feature>
<feature type="compositionally biased region" description="Gly residues" evidence="1">
    <location>
        <begin position="206"/>
        <end position="218"/>
    </location>
</feature>
<keyword evidence="3" id="KW-1185">Reference proteome</keyword>
<sequence length="290" mass="30493">MALRCSLLGHAYGDSEVEREREEQGNEVVVTIREEQTCARCGKTRLVSENKEVTAIREPADESEDQKSAAGTADKGVSVDADGDEPEDIADSATEAVEAGEDGHDAEFVEEGPDDTGEVPAATREAGTTTDDESEEIDPVEDDAVILDADDESDDEQERDRGHGEWPDSDDVRADEPGGEDWPSVDGEDEGFDAEGGSGEPEDVEFGGGLRPESGGSGEEGETVVERPEGTTETTFTSVDSAPTPVESTGSGDGSQYVCPECGFTAPGSGSSLRAGDICPECRSGYLAER</sequence>
<protein>
    <submittedName>
        <fullName evidence="2">Zn-finger domains containing protein</fullName>
    </submittedName>
</protein>
<gene>
    <name evidence="2" type="ORF">AArcS_3011</name>
</gene>
<reference evidence="2" key="1">
    <citation type="submission" date="2020-11" db="EMBL/GenBank/DDBJ databases">
        <title>Carbohydrate-dependent, anaerobic sulfur respiration: A novel catabolism in halophilic archaea.</title>
        <authorList>
            <person name="Sorokin D.Y."/>
            <person name="Messina E."/>
            <person name="Smedile F."/>
            <person name="La Cono V."/>
            <person name="Hallsworth J.E."/>
            <person name="Yakimov M.M."/>
        </authorList>
    </citation>
    <scope>NUCLEOTIDE SEQUENCE</scope>
    <source>
        <strain evidence="2">AArc-S</strain>
    </source>
</reference>
<evidence type="ECO:0000313" key="2">
    <source>
        <dbReference type="EMBL" id="QSG04198.1"/>
    </source>
</evidence>
<name>A0A897MW35_9EURY</name>
<dbReference type="GeneID" id="70686390"/>
<proteinExistence type="predicted"/>